<proteinExistence type="predicted"/>
<dbReference type="Gene3D" id="3.40.1410.10">
    <property type="entry name" value="Chorismate lyase-like"/>
    <property type="match status" value="1"/>
</dbReference>
<dbReference type="PRINTS" id="PR00035">
    <property type="entry name" value="HTHGNTR"/>
</dbReference>
<dbReference type="Gene3D" id="1.10.10.10">
    <property type="entry name" value="Winged helix-like DNA-binding domain superfamily/Winged helix DNA-binding domain"/>
    <property type="match status" value="1"/>
</dbReference>
<protein>
    <submittedName>
        <fullName evidence="6">GntR family transcriptional regulator</fullName>
    </submittedName>
</protein>
<evidence type="ECO:0000313" key="6">
    <source>
        <dbReference type="EMBL" id="RCW76231.1"/>
    </source>
</evidence>
<dbReference type="InterPro" id="IPR011663">
    <property type="entry name" value="UTRA"/>
</dbReference>
<dbReference type="SMART" id="SM00866">
    <property type="entry name" value="UTRA"/>
    <property type="match status" value="1"/>
</dbReference>
<feature type="compositionally biased region" description="Basic and acidic residues" evidence="4">
    <location>
        <begin position="1"/>
        <end position="10"/>
    </location>
</feature>
<evidence type="ECO:0000256" key="1">
    <source>
        <dbReference type="ARBA" id="ARBA00023015"/>
    </source>
</evidence>
<comment type="caution">
    <text evidence="6">The sequence shown here is derived from an EMBL/GenBank/DDBJ whole genome shotgun (WGS) entry which is preliminary data.</text>
</comment>
<evidence type="ECO:0000256" key="3">
    <source>
        <dbReference type="ARBA" id="ARBA00023163"/>
    </source>
</evidence>
<evidence type="ECO:0000313" key="7">
    <source>
        <dbReference type="Proteomes" id="UP000252884"/>
    </source>
</evidence>
<dbReference type="InterPro" id="IPR028978">
    <property type="entry name" value="Chorismate_lyase_/UTRA_dom_sf"/>
</dbReference>
<feature type="domain" description="HTH gntR-type" evidence="5">
    <location>
        <begin position="45"/>
        <end position="113"/>
    </location>
</feature>
<dbReference type="AlphaFoldDB" id="A0A368Y7G1"/>
<organism evidence="6 7">
    <name type="scientific">Pseudorhodoferax soli</name>
    <dbReference type="NCBI Taxonomy" id="545864"/>
    <lineage>
        <taxon>Bacteria</taxon>
        <taxon>Pseudomonadati</taxon>
        <taxon>Pseudomonadota</taxon>
        <taxon>Betaproteobacteria</taxon>
        <taxon>Burkholderiales</taxon>
        <taxon>Comamonadaceae</taxon>
    </lineage>
</organism>
<dbReference type="GO" id="GO:0045892">
    <property type="term" value="P:negative regulation of DNA-templated transcription"/>
    <property type="evidence" value="ECO:0007669"/>
    <property type="project" value="TreeGrafter"/>
</dbReference>
<keyword evidence="2" id="KW-0238">DNA-binding</keyword>
<keyword evidence="1" id="KW-0805">Transcription regulation</keyword>
<dbReference type="Pfam" id="PF07702">
    <property type="entry name" value="UTRA"/>
    <property type="match status" value="1"/>
</dbReference>
<sequence length="287" mass="31908">MSTAGSHREVVQTCRMRRTKNDMPPPTTTPPADDADATEPGTGGQPIYQRIAGELRRAIADGRYPVGARLPTEVELCEQFGISRFTARAAIRLLSTAGLVTRRQRVGTVVIAQPGDARYQHDARSLTDLFQYAQDTELRMLYVGRIALNRAQAQEFGAEPGQEWVLAVGLRHDHPGAANARKVARPICITRIFLNPMLKDIEAKLRGRNTAVYALIEREYKLSIQRVEQELQGVVLAADDAASLQCEPGAPALRIVRRYYSDAGDLVEVADNIHPSDRFSYRMELKQ</sequence>
<reference evidence="6 7" key="1">
    <citation type="submission" date="2018-07" db="EMBL/GenBank/DDBJ databases">
        <title>Genomic Encyclopedia of Type Strains, Phase IV (KMG-IV): sequencing the most valuable type-strain genomes for metagenomic binning, comparative biology and taxonomic classification.</title>
        <authorList>
            <person name="Goeker M."/>
        </authorList>
    </citation>
    <scope>NUCLEOTIDE SEQUENCE [LARGE SCALE GENOMIC DNA]</scope>
    <source>
        <strain evidence="6 7">DSM 21634</strain>
    </source>
</reference>
<dbReference type="InterPro" id="IPR036390">
    <property type="entry name" value="WH_DNA-bd_sf"/>
</dbReference>
<dbReference type="CDD" id="cd07377">
    <property type="entry name" value="WHTH_GntR"/>
    <property type="match status" value="1"/>
</dbReference>
<dbReference type="Pfam" id="PF00392">
    <property type="entry name" value="GntR"/>
    <property type="match status" value="1"/>
</dbReference>
<dbReference type="InterPro" id="IPR000524">
    <property type="entry name" value="Tscrpt_reg_HTH_GntR"/>
</dbReference>
<dbReference type="SUPFAM" id="SSF46785">
    <property type="entry name" value="Winged helix' DNA-binding domain"/>
    <property type="match status" value="1"/>
</dbReference>
<evidence type="ECO:0000259" key="5">
    <source>
        <dbReference type="PROSITE" id="PS50949"/>
    </source>
</evidence>
<keyword evidence="3" id="KW-0804">Transcription</keyword>
<dbReference type="OrthoDB" id="8584262at2"/>
<dbReference type="PANTHER" id="PTHR44846">
    <property type="entry name" value="MANNOSYL-D-GLYCERATE TRANSPORT/METABOLISM SYSTEM REPRESSOR MNGR-RELATED"/>
    <property type="match status" value="1"/>
</dbReference>
<dbReference type="Proteomes" id="UP000252884">
    <property type="component" value="Unassembled WGS sequence"/>
</dbReference>
<keyword evidence="7" id="KW-1185">Reference proteome</keyword>
<dbReference type="PANTHER" id="PTHR44846:SF17">
    <property type="entry name" value="GNTR-FAMILY TRANSCRIPTIONAL REGULATOR"/>
    <property type="match status" value="1"/>
</dbReference>
<gene>
    <name evidence="6" type="ORF">DES41_101837</name>
</gene>
<evidence type="ECO:0000256" key="4">
    <source>
        <dbReference type="SAM" id="MobiDB-lite"/>
    </source>
</evidence>
<dbReference type="InterPro" id="IPR050679">
    <property type="entry name" value="Bact_HTH_transcr_reg"/>
</dbReference>
<evidence type="ECO:0000256" key="2">
    <source>
        <dbReference type="ARBA" id="ARBA00023125"/>
    </source>
</evidence>
<dbReference type="EMBL" id="QPJK01000001">
    <property type="protein sequence ID" value="RCW76231.1"/>
    <property type="molecule type" value="Genomic_DNA"/>
</dbReference>
<name>A0A368Y7G1_9BURK</name>
<dbReference type="SUPFAM" id="SSF64288">
    <property type="entry name" value="Chorismate lyase-like"/>
    <property type="match status" value="1"/>
</dbReference>
<dbReference type="PROSITE" id="PS50949">
    <property type="entry name" value="HTH_GNTR"/>
    <property type="match status" value="1"/>
</dbReference>
<dbReference type="GO" id="GO:0003677">
    <property type="term" value="F:DNA binding"/>
    <property type="evidence" value="ECO:0007669"/>
    <property type="project" value="UniProtKB-KW"/>
</dbReference>
<feature type="region of interest" description="Disordered" evidence="4">
    <location>
        <begin position="1"/>
        <end position="45"/>
    </location>
</feature>
<accession>A0A368Y7G1</accession>
<dbReference type="SMART" id="SM00345">
    <property type="entry name" value="HTH_GNTR"/>
    <property type="match status" value="1"/>
</dbReference>
<dbReference type="InterPro" id="IPR036388">
    <property type="entry name" value="WH-like_DNA-bd_sf"/>
</dbReference>
<dbReference type="GO" id="GO:0003700">
    <property type="term" value="F:DNA-binding transcription factor activity"/>
    <property type="evidence" value="ECO:0007669"/>
    <property type="project" value="InterPro"/>
</dbReference>